<keyword evidence="1" id="KW-1133">Transmembrane helix</keyword>
<dbReference type="Proteomes" id="UP000466332">
    <property type="component" value="Unassembled WGS sequence"/>
</dbReference>
<name>A0A7X4GZR6_9BURK</name>
<reference evidence="4 5" key="1">
    <citation type="submission" date="2019-12" db="EMBL/GenBank/DDBJ databases">
        <title>Novel species isolated from a subtropical stream in China.</title>
        <authorList>
            <person name="Lu H."/>
        </authorList>
    </citation>
    <scope>NUCLEOTIDE SEQUENCE [LARGE SCALE GENOMIC DNA]</scope>
    <source>
        <strain evidence="3 4">FT109W</strain>
        <strain evidence="2 5">FT134W</strain>
    </source>
</reference>
<evidence type="ECO:0000313" key="5">
    <source>
        <dbReference type="Proteomes" id="UP000469734"/>
    </source>
</evidence>
<dbReference type="RefSeq" id="WP_161046220.1">
    <property type="nucleotide sequence ID" value="NZ_WWCR01000009.1"/>
</dbReference>
<evidence type="ECO:0000313" key="3">
    <source>
        <dbReference type="EMBL" id="MYN41254.1"/>
    </source>
</evidence>
<proteinExistence type="predicted"/>
<organism evidence="2 5">
    <name type="scientific">Duganella margarita</name>
    <dbReference type="NCBI Taxonomy" id="2692170"/>
    <lineage>
        <taxon>Bacteria</taxon>
        <taxon>Pseudomonadati</taxon>
        <taxon>Pseudomonadota</taxon>
        <taxon>Betaproteobacteria</taxon>
        <taxon>Burkholderiales</taxon>
        <taxon>Oxalobacteraceae</taxon>
        <taxon>Telluria group</taxon>
        <taxon>Duganella</taxon>
    </lineage>
</organism>
<accession>A0A7X4GZR6</accession>
<keyword evidence="4" id="KW-1185">Reference proteome</keyword>
<evidence type="ECO:0000256" key="1">
    <source>
        <dbReference type="SAM" id="Phobius"/>
    </source>
</evidence>
<dbReference type="Pfam" id="PF11745">
    <property type="entry name" value="DUF3304"/>
    <property type="match status" value="1"/>
</dbReference>
<feature type="transmembrane region" description="Helical" evidence="1">
    <location>
        <begin position="33"/>
        <end position="52"/>
    </location>
</feature>
<sequence length="247" mass="26980">MIAATQTDAPHLVDIFLKPSSNRQSNIGMASRVIAAIFRYNLLAVCITILLASCASVQTAKPKSLGASVRSINYSGKEVALSVVDPLNRSNHGGGDSLNPYSMGGTICCFGIPPEWHPGYQVIVEYNFYPDQTWHKQLVDVPPYPEGIAGDIWLTMHEDGRAEAVVSNFGPSRPEWPGRVKGSPVPSGSYIAKVRADRLNTQMGMLAAMEKALKNEAAKADPEEVEELKKAIEDTKKRIRLMQENTP</sequence>
<dbReference type="InterPro" id="IPR021733">
    <property type="entry name" value="DUF3304"/>
</dbReference>
<evidence type="ECO:0000313" key="2">
    <source>
        <dbReference type="EMBL" id="MYM72678.1"/>
    </source>
</evidence>
<evidence type="ECO:0000313" key="4">
    <source>
        <dbReference type="Proteomes" id="UP000466332"/>
    </source>
</evidence>
<dbReference type="Proteomes" id="UP000469734">
    <property type="component" value="Unassembled WGS sequence"/>
</dbReference>
<dbReference type="EMBL" id="WWCS01000011">
    <property type="protein sequence ID" value="MYN41254.1"/>
    <property type="molecule type" value="Genomic_DNA"/>
</dbReference>
<protein>
    <submittedName>
        <fullName evidence="2">DUF3304 domain-containing protein</fullName>
    </submittedName>
</protein>
<keyword evidence="1" id="KW-0472">Membrane</keyword>
<dbReference type="AlphaFoldDB" id="A0A7X4GZR6"/>
<dbReference type="EMBL" id="WWCR01000009">
    <property type="protein sequence ID" value="MYM72678.1"/>
    <property type="molecule type" value="Genomic_DNA"/>
</dbReference>
<gene>
    <name evidence="3" type="ORF">GTP55_17970</name>
    <name evidence="2" type="ORF">GTP56_10760</name>
</gene>
<comment type="caution">
    <text evidence="2">The sequence shown here is derived from an EMBL/GenBank/DDBJ whole genome shotgun (WGS) entry which is preliminary data.</text>
</comment>
<keyword evidence="1" id="KW-0812">Transmembrane</keyword>